<name>A0ABW2PYL6_9BACL</name>
<dbReference type="InterPro" id="IPR043797">
    <property type="entry name" value="MupG_N"/>
</dbReference>
<dbReference type="SUPFAM" id="SSF51445">
    <property type="entry name" value="(Trans)glycosidases"/>
    <property type="match status" value="1"/>
</dbReference>
<dbReference type="Pfam" id="PF05913">
    <property type="entry name" value="MupG_C"/>
    <property type="match status" value="1"/>
</dbReference>
<proteinExistence type="predicted"/>
<organism evidence="3 4">
    <name type="scientific">Scopulibacillus cellulosilyticus</name>
    <dbReference type="NCBI Taxonomy" id="2665665"/>
    <lineage>
        <taxon>Bacteria</taxon>
        <taxon>Bacillati</taxon>
        <taxon>Bacillota</taxon>
        <taxon>Bacilli</taxon>
        <taxon>Bacillales</taxon>
        <taxon>Sporolactobacillaceae</taxon>
        <taxon>Scopulibacillus</taxon>
    </lineage>
</organism>
<dbReference type="Proteomes" id="UP001596505">
    <property type="component" value="Unassembled WGS sequence"/>
</dbReference>
<dbReference type="InterPro" id="IPR043894">
    <property type="entry name" value="MupG_C"/>
</dbReference>
<evidence type="ECO:0000313" key="4">
    <source>
        <dbReference type="Proteomes" id="UP001596505"/>
    </source>
</evidence>
<evidence type="ECO:0000259" key="2">
    <source>
        <dbReference type="Pfam" id="PF19200"/>
    </source>
</evidence>
<evidence type="ECO:0000313" key="3">
    <source>
        <dbReference type="EMBL" id="MFC7393410.1"/>
    </source>
</evidence>
<dbReference type="EMBL" id="JBHTCO010000013">
    <property type="protein sequence ID" value="MFC7393410.1"/>
    <property type="molecule type" value="Genomic_DNA"/>
</dbReference>
<dbReference type="PANTHER" id="PTHR38435:SF2">
    <property type="entry name" value="DUF871 DOMAIN-CONTAINING PROTEIN"/>
    <property type="match status" value="1"/>
</dbReference>
<accession>A0ABW2PYL6</accession>
<dbReference type="Gene3D" id="3.20.20.70">
    <property type="entry name" value="Aldolase class I"/>
    <property type="match status" value="1"/>
</dbReference>
<dbReference type="InterPro" id="IPR029000">
    <property type="entry name" value="Cyclophilin-like_dom_sf"/>
</dbReference>
<dbReference type="InterPro" id="IPR008589">
    <property type="entry name" value="MupG"/>
</dbReference>
<reference evidence="4" key="1">
    <citation type="journal article" date="2019" name="Int. J. Syst. Evol. Microbiol.">
        <title>The Global Catalogue of Microorganisms (GCM) 10K type strain sequencing project: providing services to taxonomists for standard genome sequencing and annotation.</title>
        <authorList>
            <consortium name="The Broad Institute Genomics Platform"/>
            <consortium name="The Broad Institute Genome Sequencing Center for Infectious Disease"/>
            <person name="Wu L."/>
            <person name="Ma J."/>
        </authorList>
    </citation>
    <scope>NUCLEOTIDE SEQUENCE [LARGE SCALE GENOMIC DNA]</scope>
    <source>
        <strain evidence="4">CGMCC 1.16305</strain>
    </source>
</reference>
<gene>
    <name evidence="3" type="ORF">ACFQRG_10625</name>
</gene>
<dbReference type="Pfam" id="PF19200">
    <property type="entry name" value="MupG_N"/>
    <property type="match status" value="1"/>
</dbReference>
<sequence length="361" mass="40717">MLGISIYLNNKLTAAGESFIKDAKQHGFEAIFTSLHIPEDDPSQYRERLKALGQLSKDNSMTLMADISSKSMEHLGLSFSTAAELLNWGVDGLRIDYGIDEQTIISLSQQMRIALNASTITETKLDQLTKNGLITGHTEAWHNFYPRPETGLSKAYLIEKNQLFHKYGIQTMAFIPGDASLRGPLHLGLPTLEKHRNLSPFAAYLELIHSCEVDKVHVGDPYLSQTALVQFAEWQKERVITLRAWPYLEKRLRETIPVSHTNRPDPARDCLRSAESRTYASENGMKYEPYQTTERPRGSITIDNKLYGRYAGELQITLTDLPKDDKVNVVGQIISEDLPLLDAVEPGGKFNIKWIETVNNN</sequence>
<protein>
    <submittedName>
        <fullName evidence="3">DUF871 domain-containing protein</fullName>
    </submittedName>
</protein>
<dbReference type="InterPro" id="IPR013785">
    <property type="entry name" value="Aldolase_TIM"/>
</dbReference>
<dbReference type="SUPFAM" id="SSF50891">
    <property type="entry name" value="Cyclophilin-like"/>
    <property type="match status" value="1"/>
</dbReference>
<dbReference type="PANTHER" id="PTHR38435">
    <property type="match status" value="1"/>
</dbReference>
<feature type="domain" description="6-phospho-N-acetylmuramidase N-terminal" evidence="2">
    <location>
        <begin position="2"/>
        <end position="232"/>
    </location>
</feature>
<comment type="caution">
    <text evidence="3">The sequence shown here is derived from an EMBL/GenBank/DDBJ whole genome shotgun (WGS) entry which is preliminary data.</text>
</comment>
<feature type="domain" description="6-phospho-N-acetylmuramidase C-terminal" evidence="1">
    <location>
        <begin position="256"/>
        <end position="353"/>
    </location>
</feature>
<keyword evidence="4" id="KW-1185">Reference proteome</keyword>
<dbReference type="Gene3D" id="2.40.100.10">
    <property type="entry name" value="Cyclophilin-like"/>
    <property type="match status" value="1"/>
</dbReference>
<dbReference type="InterPro" id="IPR017853">
    <property type="entry name" value="GH"/>
</dbReference>
<evidence type="ECO:0000259" key="1">
    <source>
        <dbReference type="Pfam" id="PF05913"/>
    </source>
</evidence>
<dbReference type="RefSeq" id="WP_380965900.1">
    <property type="nucleotide sequence ID" value="NZ_JBHTCO010000013.1"/>
</dbReference>